<evidence type="ECO:0000256" key="3">
    <source>
        <dbReference type="ARBA" id="ARBA00022729"/>
    </source>
</evidence>
<accession>A0A9D4CSJ6</accession>
<feature type="signal peptide" evidence="8">
    <location>
        <begin position="1"/>
        <end position="17"/>
    </location>
</feature>
<evidence type="ECO:0000256" key="5">
    <source>
        <dbReference type="ARBA" id="ARBA00023157"/>
    </source>
</evidence>
<evidence type="ECO:0000256" key="1">
    <source>
        <dbReference type="ARBA" id="ARBA00007553"/>
    </source>
</evidence>
<dbReference type="SMART" id="SM00644">
    <property type="entry name" value="Ami_2"/>
    <property type="match status" value="1"/>
</dbReference>
<dbReference type="GO" id="GO:0009253">
    <property type="term" value="P:peptidoglycan catabolic process"/>
    <property type="evidence" value="ECO:0007669"/>
    <property type="project" value="InterPro"/>
</dbReference>
<feature type="disulfide bond" evidence="7">
    <location>
        <begin position="21"/>
        <end position="147"/>
    </location>
</feature>
<dbReference type="SUPFAM" id="SSF55846">
    <property type="entry name" value="N-acetylmuramoyl-L-alanine amidase-like"/>
    <property type="match status" value="1"/>
</dbReference>
<dbReference type="InterPro" id="IPR006619">
    <property type="entry name" value="PGRP_domain_met/bac"/>
</dbReference>
<keyword evidence="2 6" id="KW-0399">Innate immunity</keyword>
<dbReference type="PIRSF" id="PIRSF037945">
    <property type="entry name" value="PGRPs"/>
    <property type="match status" value="1"/>
</dbReference>
<dbReference type="InterPro" id="IPR015510">
    <property type="entry name" value="PGRP"/>
</dbReference>
<evidence type="ECO:0000256" key="2">
    <source>
        <dbReference type="ARBA" id="ARBA00022588"/>
    </source>
</evidence>
<organism evidence="11 12">
    <name type="scientific">Dreissena polymorpha</name>
    <name type="common">Zebra mussel</name>
    <name type="synonym">Mytilus polymorpha</name>
    <dbReference type="NCBI Taxonomy" id="45954"/>
    <lineage>
        <taxon>Eukaryota</taxon>
        <taxon>Metazoa</taxon>
        <taxon>Spiralia</taxon>
        <taxon>Lophotrochozoa</taxon>
        <taxon>Mollusca</taxon>
        <taxon>Bivalvia</taxon>
        <taxon>Autobranchia</taxon>
        <taxon>Heteroconchia</taxon>
        <taxon>Euheterodonta</taxon>
        <taxon>Imparidentia</taxon>
        <taxon>Neoheterodontei</taxon>
        <taxon>Myida</taxon>
        <taxon>Dreissenoidea</taxon>
        <taxon>Dreissenidae</taxon>
        <taxon>Dreissena</taxon>
    </lineage>
</organism>
<dbReference type="Proteomes" id="UP000828390">
    <property type="component" value="Unassembled WGS sequence"/>
</dbReference>
<dbReference type="AlphaFoldDB" id="A0A9D4CSJ6"/>
<feature type="chain" id="PRO_5039040531" description="Peptidoglycan-recognition protein" evidence="8">
    <location>
        <begin position="18"/>
        <end position="190"/>
    </location>
</feature>
<keyword evidence="4 6" id="KW-0391">Immunity</keyword>
<evidence type="ECO:0000256" key="4">
    <source>
        <dbReference type="ARBA" id="ARBA00022859"/>
    </source>
</evidence>
<dbReference type="GO" id="GO:0042834">
    <property type="term" value="F:peptidoglycan binding"/>
    <property type="evidence" value="ECO:0007669"/>
    <property type="project" value="InterPro"/>
</dbReference>
<dbReference type="InterPro" id="IPR002502">
    <property type="entry name" value="Amidase_domain"/>
</dbReference>
<reference evidence="11" key="1">
    <citation type="journal article" date="2019" name="bioRxiv">
        <title>The Genome of the Zebra Mussel, Dreissena polymorpha: A Resource for Invasive Species Research.</title>
        <authorList>
            <person name="McCartney M.A."/>
            <person name="Auch B."/>
            <person name="Kono T."/>
            <person name="Mallez S."/>
            <person name="Zhang Y."/>
            <person name="Obille A."/>
            <person name="Becker A."/>
            <person name="Abrahante J.E."/>
            <person name="Garbe J."/>
            <person name="Badalamenti J.P."/>
            <person name="Herman A."/>
            <person name="Mangelson H."/>
            <person name="Liachko I."/>
            <person name="Sullivan S."/>
            <person name="Sone E.D."/>
            <person name="Koren S."/>
            <person name="Silverstein K.A.T."/>
            <person name="Beckman K.B."/>
            <person name="Gohl D.M."/>
        </authorList>
    </citation>
    <scope>NUCLEOTIDE SEQUENCE</scope>
    <source>
        <strain evidence="11">Duluth1</strain>
        <tissue evidence="11">Whole animal</tissue>
    </source>
</reference>
<comment type="caution">
    <text evidence="11">The sequence shown here is derived from an EMBL/GenBank/DDBJ whole genome shotgun (WGS) entry which is preliminary data.</text>
</comment>
<feature type="domain" description="Peptidoglycan recognition protein family" evidence="10">
    <location>
        <begin position="24"/>
        <end position="167"/>
    </location>
</feature>
<evidence type="ECO:0000256" key="7">
    <source>
        <dbReference type="PIRSR" id="PIRSR037945-1"/>
    </source>
</evidence>
<proteinExistence type="inferred from homology"/>
<protein>
    <recommendedName>
        <fullName evidence="6">Peptidoglycan-recognition protein</fullName>
    </recommendedName>
</protein>
<dbReference type="PANTHER" id="PTHR11022">
    <property type="entry name" value="PEPTIDOGLYCAN RECOGNITION PROTEIN"/>
    <property type="match status" value="1"/>
</dbReference>
<dbReference type="InterPro" id="IPR017331">
    <property type="entry name" value="Peptidoglycan_recognition"/>
</dbReference>
<keyword evidence="3 8" id="KW-0732">Signal</keyword>
<dbReference type="Gene3D" id="3.40.80.10">
    <property type="entry name" value="Peptidoglycan recognition protein-like"/>
    <property type="match status" value="1"/>
</dbReference>
<dbReference type="GO" id="GO:0008745">
    <property type="term" value="F:N-acetylmuramoyl-L-alanine amidase activity"/>
    <property type="evidence" value="ECO:0007669"/>
    <property type="project" value="InterPro"/>
</dbReference>
<evidence type="ECO:0000313" key="11">
    <source>
        <dbReference type="EMBL" id="KAH3730894.1"/>
    </source>
</evidence>
<feature type="disulfide bond" evidence="7">
    <location>
        <begin position="61"/>
        <end position="67"/>
    </location>
</feature>
<evidence type="ECO:0000259" key="10">
    <source>
        <dbReference type="SMART" id="SM00701"/>
    </source>
</evidence>
<dbReference type="OrthoDB" id="10001926at2759"/>
<evidence type="ECO:0000259" key="9">
    <source>
        <dbReference type="SMART" id="SM00644"/>
    </source>
</evidence>
<dbReference type="GO" id="GO:0008270">
    <property type="term" value="F:zinc ion binding"/>
    <property type="evidence" value="ECO:0007669"/>
    <property type="project" value="InterPro"/>
</dbReference>
<keyword evidence="5 7" id="KW-1015">Disulfide bond</keyword>
<keyword evidence="12" id="KW-1185">Reference proteome</keyword>
<dbReference type="FunFam" id="3.40.80.10:FF:000001">
    <property type="entry name" value="Peptidoglycan recognition protein 1"/>
    <property type="match status" value="1"/>
</dbReference>
<dbReference type="PANTHER" id="PTHR11022:SF41">
    <property type="entry name" value="PEPTIDOGLYCAN-RECOGNITION PROTEIN LC-RELATED"/>
    <property type="match status" value="1"/>
</dbReference>
<dbReference type="Pfam" id="PF01510">
    <property type="entry name" value="Amidase_2"/>
    <property type="match status" value="1"/>
</dbReference>
<dbReference type="GO" id="GO:0045087">
    <property type="term" value="P:innate immune response"/>
    <property type="evidence" value="ECO:0007669"/>
    <property type="project" value="UniProtKB-KW"/>
</dbReference>
<feature type="domain" description="N-acetylmuramoyl-L-alanine amidase" evidence="9">
    <location>
        <begin position="36"/>
        <end position="173"/>
    </location>
</feature>
<gene>
    <name evidence="11" type="ORF">DPMN_056893</name>
</gene>
<comment type="similarity">
    <text evidence="1 6">Belongs to the N-acetylmuramoyl-L-alanine amidase 2 family.</text>
</comment>
<name>A0A9D4CSJ6_DREPO</name>
<evidence type="ECO:0000256" key="8">
    <source>
        <dbReference type="SAM" id="SignalP"/>
    </source>
</evidence>
<dbReference type="EMBL" id="JAIWYP010000012">
    <property type="protein sequence ID" value="KAH3730894.1"/>
    <property type="molecule type" value="Genomic_DNA"/>
</dbReference>
<dbReference type="SMART" id="SM00701">
    <property type="entry name" value="PGRP"/>
    <property type="match status" value="1"/>
</dbReference>
<dbReference type="CDD" id="cd06583">
    <property type="entry name" value="PGRP"/>
    <property type="match status" value="1"/>
</dbReference>
<reference evidence="11" key="2">
    <citation type="submission" date="2020-11" db="EMBL/GenBank/DDBJ databases">
        <authorList>
            <person name="McCartney M.A."/>
            <person name="Auch B."/>
            <person name="Kono T."/>
            <person name="Mallez S."/>
            <person name="Becker A."/>
            <person name="Gohl D.M."/>
            <person name="Silverstein K.A.T."/>
            <person name="Koren S."/>
            <person name="Bechman K.B."/>
            <person name="Herman A."/>
            <person name="Abrahante J.E."/>
            <person name="Garbe J."/>
        </authorList>
    </citation>
    <scope>NUCLEOTIDE SEQUENCE</scope>
    <source>
        <strain evidence="11">Duluth1</strain>
        <tissue evidence="11">Whole animal</tissue>
    </source>
</reference>
<evidence type="ECO:0000256" key="6">
    <source>
        <dbReference type="PIRNR" id="PIRNR037945"/>
    </source>
</evidence>
<evidence type="ECO:0000313" key="12">
    <source>
        <dbReference type="Proteomes" id="UP000828390"/>
    </source>
</evidence>
<dbReference type="InterPro" id="IPR036505">
    <property type="entry name" value="Amidase/PGRP_sf"/>
</dbReference>
<sequence length="190" mass="21020">MIFLLCFSVALVIHVTGDTSCPEVTIVSRADWGARAPSSPSPALRGQTRVIFIHHTETSSCTDTATCSARVREIQSAQMEIRHWNDIGYNFLIGNDGNAYEGRGWGVAGDHTSGGGSREFGIAMIGNYESNLPSEAALNALDNILKCAVRKGHLSRRYCLMSHRDTDSRTCPGTAMHNEIISWPRYCWRW</sequence>